<keyword evidence="3 6" id="KW-0378">Hydrolase</keyword>
<keyword evidence="4" id="KW-0862">Zinc</keyword>
<keyword evidence="7" id="KW-1185">Reference proteome</keyword>
<dbReference type="Pfam" id="PF00753">
    <property type="entry name" value="Lactamase_B"/>
    <property type="match status" value="1"/>
</dbReference>
<organism evidence="6 7">
    <name type="scientific">Shinella fusca</name>
    <dbReference type="NCBI Taxonomy" id="544480"/>
    <lineage>
        <taxon>Bacteria</taxon>
        <taxon>Pseudomonadati</taxon>
        <taxon>Pseudomonadota</taxon>
        <taxon>Alphaproteobacteria</taxon>
        <taxon>Hyphomicrobiales</taxon>
        <taxon>Rhizobiaceae</taxon>
        <taxon>Shinella</taxon>
    </lineage>
</organism>
<dbReference type="Proteomes" id="UP000535406">
    <property type="component" value="Unassembled WGS sequence"/>
</dbReference>
<dbReference type="InterPro" id="IPR036866">
    <property type="entry name" value="RibonucZ/Hydroxyglut_hydro"/>
</dbReference>
<evidence type="ECO:0000256" key="1">
    <source>
        <dbReference type="ARBA" id="ARBA00007749"/>
    </source>
</evidence>
<name>A0A7W8DWR0_9HYPH</name>
<evidence type="ECO:0000256" key="2">
    <source>
        <dbReference type="ARBA" id="ARBA00022723"/>
    </source>
</evidence>
<dbReference type="PROSITE" id="PS51318">
    <property type="entry name" value="TAT"/>
    <property type="match status" value="1"/>
</dbReference>
<feature type="domain" description="Metallo-beta-lactamase" evidence="5">
    <location>
        <begin position="100"/>
        <end position="304"/>
    </location>
</feature>
<dbReference type="InterPro" id="IPR051013">
    <property type="entry name" value="MBL_superfamily_lactonases"/>
</dbReference>
<evidence type="ECO:0000259" key="5">
    <source>
        <dbReference type="SMART" id="SM00849"/>
    </source>
</evidence>
<comment type="caution">
    <text evidence="6">The sequence shown here is derived from an EMBL/GenBank/DDBJ whole genome shotgun (WGS) entry which is preliminary data.</text>
</comment>
<evidence type="ECO:0000256" key="4">
    <source>
        <dbReference type="ARBA" id="ARBA00022833"/>
    </source>
</evidence>
<evidence type="ECO:0000256" key="3">
    <source>
        <dbReference type="ARBA" id="ARBA00022801"/>
    </source>
</evidence>
<protein>
    <submittedName>
        <fullName evidence="6">Glyoxylase-like metal-dependent hydrolase (Beta-lactamase superfamily II)</fullName>
    </submittedName>
</protein>
<dbReference type="SUPFAM" id="SSF56281">
    <property type="entry name" value="Metallo-hydrolase/oxidoreductase"/>
    <property type="match status" value="1"/>
</dbReference>
<dbReference type="InterPro" id="IPR006311">
    <property type="entry name" value="TAT_signal"/>
</dbReference>
<dbReference type="AlphaFoldDB" id="A0A7W8DWR0"/>
<dbReference type="GO" id="GO:0016787">
    <property type="term" value="F:hydrolase activity"/>
    <property type="evidence" value="ECO:0007669"/>
    <property type="project" value="UniProtKB-KW"/>
</dbReference>
<keyword evidence="2" id="KW-0479">Metal-binding</keyword>
<proteinExistence type="inferred from homology"/>
<dbReference type="Gene3D" id="3.60.15.10">
    <property type="entry name" value="Ribonuclease Z/Hydroxyacylglutathione hydrolase-like"/>
    <property type="match status" value="1"/>
</dbReference>
<dbReference type="GO" id="GO:0046872">
    <property type="term" value="F:metal ion binding"/>
    <property type="evidence" value="ECO:0007669"/>
    <property type="project" value="UniProtKB-KW"/>
</dbReference>
<reference evidence="6 7" key="1">
    <citation type="submission" date="2020-08" db="EMBL/GenBank/DDBJ databases">
        <title>Genomic Encyclopedia of Type Strains, Phase IV (KMG-IV): sequencing the most valuable type-strain genomes for metagenomic binning, comparative biology and taxonomic classification.</title>
        <authorList>
            <person name="Goeker M."/>
        </authorList>
    </citation>
    <scope>NUCLEOTIDE SEQUENCE [LARGE SCALE GENOMIC DNA]</scope>
    <source>
        <strain evidence="6 7">DSM 21319</strain>
    </source>
</reference>
<dbReference type="InterPro" id="IPR001279">
    <property type="entry name" value="Metallo-B-lactamas"/>
</dbReference>
<evidence type="ECO:0000313" key="7">
    <source>
        <dbReference type="Proteomes" id="UP000535406"/>
    </source>
</evidence>
<gene>
    <name evidence="6" type="ORF">HNQ66_004399</name>
</gene>
<dbReference type="SMART" id="SM00849">
    <property type="entry name" value="Lactamase_B"/>
    <property type="match status" value="1"/>
</dbReference>
<sequence length="331" mass="35803">MDDPSTISRRSLFLAAGAGTLAAPLVFSRTPALARSAEDTTDMRMSPIEIRSFKLGSFRILAVRDGMRASGNPGETYGIGQPAEAVGRLLEDNFLPAGSFVNSFTPALVDTGAEVVLFDTGMGEGGRQAGMGRLREGLKYAGYTPDQISVVVLTHMHGDHIGGLMEGGKPAFPNARYVAGRTEYDFWVNPERMGTPAEQGHQGVLAKVQPLAERLSFIEDEGAVVPGITGHDAFGHTPGHMIFRVESEGRALMLTADTANHYVLSLQRPAWEVRFNMDKAAAAATRKRVFDMIAADRLAFLGYHMPFPAIGFAEKAGEGFRFVPVSYQFDM</sequence>
<evidence type="ECO:0000313" key="6">
    <source>
        <dbReference type="EMBL" id="MBB5044972.1"/>
    </source>
</evidence>
<accession>A0A7W8DWR0</accession>
<dbReference type="PANTHER" id="PTHR42978:SF6">
    <property type="entry name" value="QUORUM-QUENCHING LACTONASE YTNP-RELATED"/>
    <property type="match status" value="1"/>
</dbReference>
<dbReference type="EMBL" id="JACHIK010000024">
    <property type="protein sequence ID" value="MBB5044972.1"/>
    <property type="molecule type" value="Genomic_DNA"/>
</dbReference>
<comment type="similarity">
    <text evidence="1">Belongs to the metallo-beta-lactamase superfamily.</text>
</comment>
<dbReference type="CDD" id="cd07720">
    <property type="entry name" value="OPHC2-like_MBL-fold"/>
    <property type="match status" value="1"/>
</dbReference>
<dbReference type="RefSeq" id="WP_184146759.1">
    <property type="nucleotide sequence ID" value="NZ_JACHIK010000024.1"/>
</dbReference>
<dbReference type="PANTHER" id="PTHR42978">
    <property type="entry name" value="QUORUM-QUENCHING LACTONASE YTNP-RELATED-RELATED"/>
    <property type="match status" value="1"/>
</dbReference>